<comment type="caution">
    <text evidence="2">The sequence shown here is derived from an EMBL/GenBank/DDBJ whole genome shotgun (WGS) entry which is preliminary data.</text>
</comment>
<reference evidence="2 3" key="1">
    <citation type="submission" date="2021-05" db="EMBL/GenBank/DDBJ databases">
        <title>Molecular characterization for Shewanella algae harboring chromosomal blaOXA-55-like strains isolated from clinical and environment sample.</title>
        <authorList>
            <person name="Ohama Y."/>
            <person name="Aoki K."/>
            <person name="Harada S."/>
            <person name="Moriya K."/>
            <person name="Ishii Y."/>
            <person name="Tateda K."/>
        </authorList>
    </citation>
    <scope>NUCLEOTIDE SEQUENCE [LARGE SCALE GENOMIC DNA]</scope>
    <source>
        <strain evidence="2 3">LMG 23746</strain>
    </source>
</reference>
<accession>A0ABQ4P6U3</accession>
<dbReference type="InterPro" id="IPR052746">
    <property type="entry name" value="MlaB_ABC_Transporter"/>
</dbReference>
<dbReference type="CDD" id="cd07043">
    <property type="entry name" value="STAS_anti-anti-sigma_factors"/>
    <property type="match status" value="1"/>
</dbReference>
<proteinExistence type="predicted"/>
<dbReference type="Proteomes" id="UP000761574">
    <property type="component" value="Unassembled WGS sequence"/>
</dbReference>
<evidence type="ECO:0000313" key="2">
    <source>
        <dbReference type="EMBL" id="GIU43254.1"/>
    </source>
</evidence>
<sequence>MLMFNNEGSTCLVCGELSQQAVIAHWPEVEQLLTSEVSQLNLSGITYADTAGVALLLQLMAQQRQGGGSLTLSQAPLQLQKLIDLYDLQDFFVEEAN</sequence>
<dbReference type="SUPFAM" id="SSF52091">
    <property type="entry name" value="SpoIIaa-like"/>
    <property type="match status" value="1"/>
</dbReference>
<evidence type="ECO:0000259" key="1">
    <source>
        <dbReference type="PROSITE" id="PS50801"/>
    </source>
</evidence>
<dbReference type="PANTHER" id="PTHR35849:SF1">
    <property type="entry name" value="INTERMEMBRANE PHOSPHOLIPID TRANSPORT SYSTEM BINDING PROTEIN MLAB"/>
    <property type="match status" value="1"/>
</dbReference>
<dbReference type="InterPro" id="IPR002645">
    <property type="entry name" value="STAS_dom"/>
</dbReference>
<dbReference type="PANTHER" id="PTHR35849">
    <property type="entry name" value="BLR2341 PROTEIN"/>
    <property type="match status" value="1"/>
</dbReference>
<evidence type="ECO:0000313" key="3">
    <source>
        <dbReference type="Proteomes" id="UP000761574"/>
    </source>
</evidence>
<protein>
    <submittedName>
        <fullName evidence="2">ABC phospholipid uptake (Salvage) system anti-anti-sigma factor MlaB</fullName>
    </submittedName>
</protein>
<dbReference type="Pfam" id="PF13466">
    <property type="entry name" value="STAS_2"/>
    <property type="match status" value="1"/>
</dbReference>
<feature type="domain" description="STAS" evidence="1">
    <location>
        <begin position="40"/>
        <end position="97"/>
    </location>
</feature>
<organism evidence="2 3">
    <name type="scientific">Shewanella algidipiscicola</name>
    <dbReference type="NCBI Taxonomy" id="614070"/>
    <lineage>
        <taxon>Bacteria</taxon>
        <taxon>Pseudomonadati</taxon>
        <taxon>Pseudomonadota</taxon>
        <taxon>Gammaproteobacteria</taxon>
        <taxon>Alteromonadales</taxon>
        <taxon>Shewanellaceae</taxon>
        <taxon>Shewanella</taxon>
    </lineage>
</organism>
<dbReference type="InterPro" id="IPR058548">
    <property type="entry name" value="MlaB-like_STAS"/>
</dbReference>
<name>A0ABQ4P6U3_9GAMM</name>
<gene>
    <name evidence="2" type="primary">mlaB</name>
    <name evidence="2" type="ORF">TUM4630_06130</name>
</gene>
<keyword evidence="3" id="KW-1185">Reference proteome</keyword>
<dbReference type="Gene3D" id="3.30.750.24">
    <property type="entry name" value="STAS domain"/>
    <property type="match status" value="1"/>
</dbReference>
<dbReference type="RefSeq" id="WP_119977210.1">
    <property type="nucleotide sequence ID" value="NZ_BPFB01000005.1"/>
</dbReference>
<dbReference type="EMBL" id="BPFB01000005">
    <property type="protein sequence ID" value="GIU43254.1"/>
    <property type="molecule type" value="Genomic_DNA"/>
</dbReference>
<dbReference type="PROSITE" id="PS50801">
    <property type="entry name" value="STAS"/>
    <property type="match status" value="1"/>
</dbReference>
<dbReference type="InterPro" id="IPR036513">
    <property type="entry name" value="STAS_dom_sf"/>
</dbReference>